<gene>
    <name evidence="3" type="ORF">Fuma_05464</name>
</gene>
<dbReference type="Proteomes" id="UP000187735">
    <property type="component" value="Chromosome"/>
</dbReference>
<dbReference type="KEGG" id="fmr:Fuma_05464"/>
<organism evidence="3 4">
    <name type="scientific">Fuerstiella marisgermanici</name>
    <dbReference type="NCBI Taxonomy" id="1891926"/>
    <lineage>
        <taxon>Bacteria</taxon>
        <taxon>Pseudomonadati</taxon>
        <taxon>Planctomycetota</taxon>
        <taxon>Planctomycetia</taxon>
        <taxon>Planctomycetales</taxon>
        <taxon>Planctomycetaceae</taxon>
        <taxon>Fuerstiella</taxon>
    </lineage>
</organism>
<dbReference type="InterPro" id="IPR013783">
    <property type="entry name" value="Ig-like_fold"/>
</dbReference>
<dbReference type="AlphaFoldDB" id="A0A1P8WP08"/>
<proteinExistence type="predicted"/>
<evidence type="ECO:0000256" key="1">
    <source>
        <dbReference type="SAM" id="MobiDB-lite"/>
    </source>
</evidence>
<dbReference type="InterPro" id="IPR014756">
    <property type="entry name" value="Ig_E-set"/>
</dbReference>
<reference evidence="3 4" key="1">
    <citation type="journal article" date="2016" name="Front. Microbiol.">
        <title>Fuerstia marisgermanicae gen. nov., sp. nov., an Unusual Member of the Phylum Planctomycetes from the German Wadden Sea.</title>
        <authorList>
            <person name="Kohn T."/>
            <person name="Heuer A."/>
            <person name="Jogler M."/>
            <person name="Vollmers J."/>
            <person name="Boedeker C."/>
            <person name="Bunk B."/>
            <person name="Rast P."/>
            <person name="Borchert D."/>
            <person name="Glockner I."/>
            <person name="Freese H.M."/>
            <person name="Klenk H.P."/>
            <person name="Overmann J."/>
            <person name="Kaster A.K."/>
            <person name="Rohde M."/>
            <person name="Wiegand S."/>
            <person name="Jogler C."/>
        </authorList>
    </citation>
    <scope>NUCLEOTIDE SEQUENCE [LARGE SCALE GENOMIC DNA]</scope>
    <source>
        <strain evidence="3 4">NH11</strain>
    </source>
</reference>
<dbReference type="EMBL" id="CP017641">
    <property type="protein sequence ID" value="APZ95802.1"/>
    <property type="molecule type" value="Genomic_DNA"/>
</dbReference>
<protein>
    <submittedName>
        <fullName evidence="3">IPT/TIG domain protein</fullName>
    </submittedName>
</protein>
<dbReference type="SUPFAM" id="SSF81296">
    <property type="entry name" value="E set domains"/>
    <property type="match status" value="1"/>
</dbReference>
<evidence type="ECO:0000313" key="3">
    <source>
        <dbReference type="EMBL" id="APZ95802.1"/>
    </source>
</evidence>
<feature type="domain" description="IPT/TIG" evidence="2">
    <location>
        <begin position="126"/>
        <end position="189"/>
    </location>
</feature>
<name>A0A1P8WP08_9PLAN</name>
<evidence type="ECO:0000259" key="2">
    <source>
        <dbReference type="Pfam" id="PF01833"/>
    </source>
</evidence>
<feature type="region of interest" description="Disordered" evidence="1">
    <location>
        <begin position="46"/>
        <end position="94"/>
    </location>
</feature>
<accession>A0A1P8WP08</accession>
<evidence type="ECO:0000313" key="4">
    <source>
        <dbReference type="Proteomes" id="UP000187735"/>
    </source>
</evidence>
<feature type="compositionally biased region" description="Pro residues" evidence="1">
    <location>
        <begin position="56"/>
        <end position="84"/>
    </location>
</feature>
<dbReference type="RefSeq" id="WP_077026912.1">
    <property type="nucleotide sequence ID" value="NZ_CP017641.1"/>
</dbReference>
<dbReference type="InterPro" id="IPR002909">
    <property type="entry name" value="IPT_dom"/>
</dbReference>
<keyword evidence="4" id="KW-1185">Reference proteome</keyword>
<dbReference type="Gene3D" id="2.60.40.10">
    <property type="entry name" value="Immunoglobulins"/>
    <property type="match status" value="2"/>
</dbReference>
<sequence>MKQLIFITTILVGFTGGECFAQFNFDKVMKGVGKQVQREVARKVINHVQPPRNHPRPLPHPTPKPCPKPQPRPWPQPTPQPHPHPVPHPHPHPVQVVYPKPPRCSIEPTPVTAPVQPPADVPEIEVGQRVTIDGKSFGSQTGRVVVMIGSLPLEARIVEWTSTEVTAVLPQLPLAETARANVQVITAYGHTADQLTVDLVPGRTQTVDNDRRDPEAPAGDLPVVTVGQQITLEAVGLGQRQGRLQVTVGGLKLSAVVQKWSDTEVTAVLPVIALTEQVKANIQLVDAGGQVATQIDVMFGPDTTQVAGR</sequence>
<dbReference type="Pfam" id="PF01833">
    <property type="entry name" value="TIG"/>
    <property type="match status" value="1"/>
</dbReference>